<evidence type="ECO:0000259" key="5">
    <source>
        <dbReference type="PROSITE" id="PS51462"/>
    </source>
</evidence>
<evidence type="ECO:0000256" key="1">
    <source>
        <dbReference type="ARBA" id="ARBA00001946"/>
    </source>
</evidence>
<dbReference type="InterPro" id="IPR020476">
    <property type="entry name" value="Nudix_hydrolase"/>
</dbReference>
<dbReference type="PROSITE" id="PS00893">
    <property type="entry name" value="NUDIX_BOX"/>
    <property type="match status" value="1"/>
</dbReference>
<comment type="cofactor">
    <cofactor evidence="1">
        <name>Mg(2+)</name>
        <dbReference type="ChEBI" id="CHEBI:18420"/>
    </cofactor>
</comment>
<keyword evidence="7" id="KW-1185">Reference proteome</keyword>
<sequence length="165" mass="17777">MSGTIPMPVRRVHFHDRSAPPATVVTPSVFVAARDDRSRLLLVRRVDSGMWELPGGRVDVGESLLTAAVRETVEEAGVLVRVTGVVGLFTDPELVVVSATGEEVRQQFVVCLHAWHVRGEPRPDRHETVAAAWFDPADVATLPVEPGAGQWVAAALSGAPDPYLD</sequence>
<dbReference type="AlphaFoldDB" id="A0A1I4X2G1"/>
<dbReference type="GO" id="GO:0016787">
    <property type="term" value="F:hydrolase activity"/>
    <property type="evidence" value="ECO:0007669"/>
    <property type="project" value="UniProtKB-KW"/>
</dbReference>
<proteinExistence type="inferred from homology"/>
<dbReference type="RefSeq" id="WP_093341490.1">
    <property type="nucleotide sequence ID" value="NZ_FOUY01000010.1"/>
</dbReference>
<evidence type="ECO:0000256" key="2">
    <source>
        <dbReference type="ARBA" id="ARBA00005582"/>
    </source>
</evidence>
<feature type="domain" description="Nudix hydrolase" evidence="5">
    <location>
        <begin position="22"/>
        <end position="156"/>
    </location>
</feature>
<organism evidence="6 7">
    <name type="scientific">Pseudonocardia ammonioxydans</name>
    <dbReference type="NCBI Taxonomy" id="260086"/>
    <lineage>
        <taxon>Bacteria</taxon>
        <taxon>Bacillati</taxon>
        <taxon>Actinomycetota</taxon>
        <taxon>Actinomycetes</taxon>
        <taxon>Pseudonocardiales</taxon>
        <taxon>Pseudonocardiaceae</taxon>
        <taxon>Pseudonocardia</taxon>
    </lineage>
</organism>
<dbReference type="Gene3D" id="3.90.79.10">
    <property type="entry name" value="Nucleoside Triphosphate Pyrophosphohydrolase"/>
    <property type="match status" value="1"/>
</dbReference>
<dbReference type="PANTHER" id="PTHR43046:SF16">
    <property type="entry name" value="ADP-RIBOSE PYROPHOSPHATASE YJHB-RELATED"/>
    <property type="match status" value="1"/>
</dbReference>
<dbReference type="PROSITE" id="PS51462">
    <property type="entry name" value="NUDIX"/>
    <property type="match status" value="1"/>
</dbReference>
<dbReference type="PANTHER" id="PTHR43046">
    <property type="entry name" value="GDP-MANNOSE MANNOSYL HYDROLASE"/>
    <property type="match status" value="1"/>
</dbReference>
<dbReference type="InterPro" id="IPR015797">
    <property type="entry name" value="NUDIX_hydrolase-like_dom_sf"/>
</dbReference>
<dbReference type="SUPFAM" id="SSF55811">
    <property type="entry name" value="Nudix"/>
    <property type="match status" value="1"/>
</dbReference>
<dbReference type="InterPro" id="IPR000086">
    <property type="entry name" value="NUDIX_hydrolase_dom"/>
</dbReference>
<dbReference type="Pfam" id="PF00293">
    <property type="entry name" value="NUDIX"/>
    <property type="match status" value="1"/>
</dbReference>
<dbReference type="OrthoDB" id="9801098at2"/>
<gene>
    <name evidence="6" type="ORF">SAMN05216207_101015</name>
</gene>
<keyword evidence="3 4" id="KW-0378">Hydrolase</keyword>
<dbReference type="STRING" id="260086.SAMN05216207_101015"/>
<dbReference type="PRINTS" id="PR00502">
    <property type="entry name" value="NUDIXFAMILY"/>
</dbReference>
<name>A0A1I4X2G1_PSUAM</name>
<evidence type="ECO:0000313" key="7">
    <source>
        <dbReference type="Proteomes" id="UP000199614"/>
    </source>
</evidence>
<dbReference type="Proteomes" id="UP000199614">
    <property type="component" value="Unassembled WGS sequence"/>
</dbReference>
<evidence type="ECO:0000256" key="4">
    <source>
        <dbReference type="RuleBase" id="RU003476"/>
    </source>
</evidence>
<evidence type="ECO:0000256" key="3">
    <source>
        <dbReference type="ARBA" id="ARBA00022801"/>
    </source>
</evidence>
<protein>
    <submittedName>
        <fullName evidence="6">ADP-ribose pyrophosphatase YjhB, NUDIX family</fullName>
    </submittedName>
</protein>
<evidence type="ECO:0000313" key="6">
    <source>
        <dbReference type="EMBL" id="SFN20181.1"/>
    </source>
</evidence>
<dbReference type="InterPro" id="IPR020084">
    <property type="entry name" value="NUDIX_hydrolase_CS"/>
</dbReference>
<comment type="similarity">
    <text evidence="2 4">Belongs to the Nudix hydrolase family.</text>
</comment>
<accession>A0A1I4X2G1</accession>
<dbReference type="EMBL" id="FOUY01000010">
    <property type="protein sequence ID" value="SFN20181.1"/>
    <property type="molecule type" value="Genomic_DNA"/>
</dbReference>
<reference evidence="6 7" key="1">
    <citation type="submission" date="2016-10" db="EMBL/GenBank/DDBJ databases">
        <authorList>
            <person name="de Groot N.N."/>
        </authorList>
    </citation>
    <scope>NUCLEOTIDE SEQUENCE [LARGE SCALE GENOMIC DNA]</scope>
    <source>
        <strain evidence="6 7">CGMCC 4.1877</strain>
    </source>
</reference>